<evidence type="ECO:0000256" key="3">
    <source>
        <dbReference type="ARBA" id="ARBA00022553"/>
    </source>
</evidence>
<evidence type="ECO:0000256" key="4">
    <source>
        <dbReference type="ARBA" id="ARBA00022679"/>
    </source>
</evidence>
<name>A0AAW9HSB1_9ACTO</name>
<comment type="caution">
    <text evidence="10">The sequence shown here is derived from an EMBL/GenBank/DDBJ whole genome shotgun (WGS) entry which is preliminary data.</text>
</comment>
<protein>
    <recommendedName>
        <fullName evidence="2">histidine kinase</fullName>
        <ecNumber evidence="2">2.7.13.3</ecNumber>
    </recommendedName>
</protein>
<dbReference type="GO" id="GO:0005524">
    <property type="term" value="F:ATP binding"/>
    <property type="evidence" value="ECO:0007669"/>
    <property type="project" value="UniProtKB-KW"/>
</dbReference>
<reference evidence="10 11" key="1">
    <citation type="submission" date="2023-10" db="EMBL/GenBank/DDBJ databases">
        <title>Whole Genome based description of the genera Actinobaculum and Actinotignum reveals a complex phylogenetic relationship within the species included in the genus Actinotignum.</title>
        <authorList>
            <person name="Jensen C.S."/>
            <person name="Dargis R."/>
            <person name="Kemp M."/>
            <person name="Christensen J.J."/>
        </authorList>
    </citation>
    <scope>NUCLEOTIDE SEQUENCE</scope>
    <source>
        <strain evidence="10">SLA_B511</strain>
        <strain evidence="9 11">SLA_B974</strain>
    </source>
</reference>
<dbReference type="RefSeq" id="WP_102165762.1">
    <property type="nucleotide sequence ID" value="NZ_CAMYCL010000014.1"/>
</dbReference>
<dbReference type="InterPro" id="IPR038424">
    <property type="entry name" value="H_kinase_PdtaS_GAF_sf"/>
</dbReference>
<sequence length="483" mass="53211">MPSLSNMLERSSQLETRSREHIHHLVGDWQLISDFSFADLILAVPEREGRFIIVAACRPATNSTALDNDVVNLVFDPETSKFFHRIMETGKTDTTKIQALRYDGYPVRCPEGGVIAVMCAVYSQRSRKETVLRHPSYQEIEDLLFGMVTTGEFPLEGTPGGLRHGVPRVTDGFTHIDAEGAVLFSSPNAVSNFHRLGIRATFEGQLLAERITSSIDATTVLDDALPVVLMGRASCVTELELHGAVISLRSVPLTKDGKRQGAVILSRDITEIWRRELELVSKDAIIREINHRVKNNLQTVSALLRMQARRTKDKVAIEVISEAQRRVETIAVVHQILSESIDENVEFSKVISIIVSMATDIATTGANVQSSIEGDFGKMGADVATRLAMVVNELVSNAVEHGVPHGGNVWVKAHREGNILRMSVEDNGVGFPDSNTTSGLGTKIIHTLVEGELHGQISWSKREEGGTRVDIVIDLNYYDDTND</sequence>
<evidence type="ECO:0000313" key="10">
    <source>
        <dbReference type="EMBL" id="MDY5155522.1"/>
    </source>
</evidence>
<dbReference type="SUPFAM" id="SSF55874">
    <property type="entry name" value="ATPase domain of HSP90 chaperone/DNA topoisomerase II/histidine kinase"/>
    <property type="match status" value="1"/>
</dbReference>
<dbReference type="Gene3D" id="3.30.450.280">
    <property type="entry name" value="GAF domain"/>
    <property type="match status" value="1"/>
</dbReference>
<dbReference type="GO" id="GO:0004673">
    <property type="term" value="F:protein histidine kinase activity"/>
    <property type="evidence" value="ECO:0007669"/>
    <property type="project" value="UniProtKB-EC"/>
</dbReference>
<dbReference type="EMBL" id="JAWNGC010000010">
    <property type="protein sequence ID" value="MDY5155522.1"/>
    <property type="molecule type" value="Genomic_DNA"/>
</dbReference>
<evidence type="ECO:0000256" key="1">
    <source>
        <dbReference type="ARBA" id="ARBA00000085"/>
    </source>
</evidence>
<comment type="catalytic activity">
    <reaction evidence="1">
        <text>ATP + protein L-histidine = ADP + protein N-phospho-L-histidine.</text>
        <dbReference type="EC" id="2.7.13.3"/>
    </reaction>
</comment>
<dbReference type="Pfam" id="PF12282">
    <property type="entry name" value="GAF_PdtaS"/>
    <property type="match status" value="1"/>
</dbReference>
<keyword evidence="6 10" id="KW-0418">Kinase</keyword>
<dbReference type="InterPro" id="IPR036890">
    <property type="entry name" value="HATPase_C_sf"/>
</dbReference>
<feature type="domain" description="Histidine kinase" evidence="8">
    <location>
        <begin position="288"/>
        <end position="477"/>
    </location>
</feature>
<evidence type="ECO:0000256" key="5">
    <source>
        <dbReference type="ARBA" id="ARBA00022741"/>
    </source>
</evidence>
<evidence type="ECO:0000313" key="11">
    <source>
        <dbReference type="Proteomes" id="UP001275049"/>
    </source>
</evidence>
<dbReference type="Proteomes" id="UP001275049">
    <property type="component" value="Unassembled WGS sequence"/>
</dbReference>
<evidence type="ECO:0000256" key="2">
    <source>
        <dbReference type="ARBA" id="ARBA00012438"/>
    </source>
</evidence>
<gene>
    <name evidence="10" type="ORF">R6G80_07290</name>
    <name evidence="9" type="ORF">R6G86_07190</name>
</gene>
<dbReference type="EC" id="2.7.13.3" evidence="2"/>
<dbReference type="PANTHER" id="PTHR41523">
    <property type="entry name" value="TWO-COMPONENT SYSTEM SENSOR PROTEIN"/>
    <property type="match status" value="1"/>
</dbReference>
<dbReference type="InterPro" id="IPR022066">
    <property type="entry name" value="PdtaS_GAF"/>
</dbReference>
<keyword evidence="4" id="KW-0808">Transferase</keyword>
<dbReference type="EMBL" id="JAWNGA010000013">
    <property type="protein sequence ID" value="MDY5133521.1"/>
    <property type="molecule type" value="Genomic_DNA"/>
</dbReference>
<proteinExistence type="predicted"/>
<dbReference type="InterPro" id="IPR011495">
    <property type="entry name" value="Sig_transdc_His_kin_sub2_dim/P"/>
</dbReference>
<dbReference type="Pfam" id="PF07568">
    <property type="entry name" value="HisKA_2"/>
    <property type="match status" value="1"/>
</dbReference>
<dbReference type="PROSITE" id="PS50109">
    <property type="entry name" value="HIS_KIN"/>
    <property type="match status" value="1"/>
</dbReference>
<keyword evidence="5" id="KW-0547">Nucleotide-binding</keyword>
<dbReference type="Pfam" id="PF02518">
    <property type="entry name" value="HATPase_c"/>
    <property type="match status" value="1"/>
</dbReference>
<dbReference type="Gene3D" id="3.30.450.20">
    <property type="entry name" value="PAS domain"/>
    <property type="match status" value="1"/>
</dbReference>
<evidence type="ECO:0000313" key="9">
    <source>
        <dbReference type="EMBL" id="MDY5133521.1"/>
    </source>
</evidence>
<accession>A0AAW9HSB1</accession>
<keyword evidence="3" id="KW-0597">Phosphoprotein</keyword>
<dbReference type="SMART" id="SM00387">
    <property type="entry name" value="HATPase_c"/>
    <property type="match status" value="1"/>
</dbReference>
<dbReference type="InterPro" id="IPR005467">
    <property type="entry name" value="His_kinase_dom"/>
</dbReference>
<evidence type="ECO:0000313" key="12">
    <source>
        <dbReference type="Proteomes" id="UP001281731"/>
    </source>
</evidence>
<keyword evidence="7" id="KW-0067">ATP-binding</keyword>
<dbReference type="InterPro" id="IPR003594">
    <property type="entry name" value="HATPase_dom"/>
</dbReference>
<evidence type="ECO:0000259" key="8">
    <source>
        <dbReference type="PROSITE" id="PS50109"/>
    </source>
</evidence>
<evidence type="ECO:0000256" key="7">
    <source>
        <dbReference type="ARBA" id="ARBA00022840"/>
    </source>
</evidence>
<keyword evidence="11" id="KW-1185">Reference proteome</keyword>
<dbReference type="AlphaFoldDB" id="A0AAW9HSB1"/>
<organism evidence="10 12">
    <name type="scientific">Actinotignum urinale</name>
    <dbReference type="NCBI Taxonomy" id="190146"/>
    <lineage>
        <taxon>Bacteria</taxon>
        <taxon>Bacillati</taxon>
        <taxon>Actinomycetota</taxon>
        <taxon>Actinomycetes</taxon>
        <taxon>Actinomycetales</taxon>
        <taxon>Actinomycetaceae</taxon>
        <taxon>Actinotignum</taxon>
    </lineage>
</organism>
<dbReference type="Gene3D" id="3.30.565.10">
    <property type="entry name" value="Histidine kinase-like ATPase, C-terminal domain"/>
    <property type="match status" value="1"/>
</dbReference>
<dbReference type="PANTHER" id="PTHR41523:SF8">
    <property type="entry name" value="ETHYLENE RESPONSE SENSOR PROTEIN"/>
    <property type="match status" value="1"/>
</dbReference>
<dbReference type="Proteomes" id="UP001281731">
    <property type="component" value="Unassembled WGS sequence"/>
</dbReference>
<evidence type="ECO:0000256" key="6">
    <source>
        <dbReference type="ARBA" id="ARBA00022777"/>
    </source>
</evidence>